<dbReference type="STRING" id="425264.A0A3G2S5Q4"/>
<keyword evidence="2" id="KW-0830">Ubiquinone</keyword>
<evidence type="ECO:0000256" key="1">
    <source>
        <dbReference type="SAM" id="Phobius"/>
    </source>
</evidence>
<keyword evidence="3" id="KW-1185">Reference proteome</keyword>
<name>A0A3G2S5Q4_MALR7</name>
<protein>
    <submittedName>
        <fullName evidence="2">NADH-ubiquinone oxidoreductase 9.5 kDa subunit</fullName>
    </submittedName>
</protein>
<evidence type="ECO:0000313" key="2">
    <source>
        <dbReference type="EMBL" id="AYO43240.1"/>
    </source>
</evidence>
<dbReference type="InterPro" id="IPR039961">
    <property type="entry name" value="Nuo9.5"/>
</dbReference>
<dbReference type="Proteomes" id="UP000269793">
    <property type="component" value="Chromosome IV"/>
</dbReference>
<dbReference type="VEuPathDB" id="FungiDB:DNF11_2290"/>
<gene>
    <name evidence="2" type="ORF">DNF11_2290</name>
</gene>
<keyword evidence="1" id="KW-0812">Transmembrane</keyword>
<dbReference type="AlphaFoldDB" id="A0A3G2S5Q4"/>
<proteinExistence type="predicted"/>
<accession>A0A3G2S5Q4</accession>
<organism evidence="2 3">
    <name type="scientific">Malassezia restricta (strain ATCC 96810 / NBRC 103918 / CBS 7877)</name>
    <name type="common">Seborrheic dermatitis infection agent</name>
    <dbReference type="NCBI Taxonomy" id="425264"/>
    <lineage>
        <taxon>Eukaryota</taxon>
        <taxon>Fungi</taxon>
        <taxon>Dikarya</taxon>
        <taxon>Basidiomycota</taxon>
        <taxon>Ustilaginomycotina</taxon>
        <taxon>Malasseziomycetes</taxon>
        <taxon>Malasseziales</taxon>
        <taxon>Malasseziaceae</taxon>
        <taxon>Malassezia</taxon>
    </lineage>
</organism>
<dbReference type="OrthoDB" id="2093409at2759"/>
<dbReference type="CDD" id="cd22903">
    <property type="entry name" value="NI9M"/>
    <property type="match status" value="1"/>
</dbReference>
<dbReference type="PANTHER" id="PTHR38488">
    <property type="entry name" value="OXIDOREDUCTASE 9.5 KDA SUBUNIT, PUTATIVE (AFU_ORTHOLOGUE AFUA_5G08980)-RELATED"/>
    <property type="match status" value="1"/>
</dbReference>
<evidence type="ECO:0000313" key="3">
    <source>
        <dbReference type="Proteomes" id="UP000269793"/>
    </source>
</evidence>
<feature type="transmembrane region" description="Helical" evidence="1">
    <location>
        <begin position="27"/>
        <end position="45"/>
    </location>
</feature>
<reference evidence="2 3" key="1">
    <citation type="submission" date="2018-10" db="EMBL/GenBank/DDBJ databases">
        <title>Complete genome sequence of Malassezia restricta CBS 7877.</title>
        <authorList>
            <person name="Morand S.C."/>
            <person name="Bertignac M."/>
            <person name="Iltis A."/>
            <person name="Kolder I."/>
            <person name="Pirovano W."/>
            <person name="Jourdain R."/>
            <person name="Clavaud C."/>
        </authorList>
    </citation>
    <scope>NUCLEOTIDE SEQUENCE [LARGE SCALE GENOMIC DNA]</scope>
    <source>
        <strain evidence="2 3">CBS 7877</strain>
    </source>
</reference>
<dbReference type="PANTHER" id="PTHR38488:SF1">
    <property type="entry name" value="OXIDOREDUCTASE 9.5 KDA SUBUNIT, PUTATIVE (AFU_ORTHOLOGUE AFUA_5G08980)-RELATED"/>
    <property type="match status" value="1"/>
</dbReference>
<dbReference type="EMBL" id="CP033151">
    <property type="protein sequence ID" value="AYO43240.1"/>
    <property type="molecule type" value="Genomic_DNA"/>
</dbReference>
<sequence length="80" mass="8971">MGVFSSVARPAVNTFKYMRWAAHERPVVFFSLIVGAIGPIAVVTVPQYRAKLGWKPAERIPVTYPLPDRPRQPVSGYDDE</sequence>
<keyword evidence="1" id="KW-0472">Membrane</keyword>
<keyword evidence="1" id="KW-1133">Transmembrane helix</keyword>